<sequence>MAAQIAVETPAPGALADLRYYWDDLPPGLAVETAARTITEADVVAFAGLSGDYNRLHTDAVYAGQSKFGRRIAHGMLVGSIMSGLNTRTVLNQCLEPSILGLLEMSYRFAKPTFVGDTIKVRILVAGRRLASDTSRGVVEFERQGINQNGETVCVCSVKMLVACRASQSIEQIVEK</sequence>
<evidence type="ECO:0000313" key="3">
    <source>
        <dbReference type="Proteomes" id="UP000006876"/>
    </source>
</evidence>
<dbReference type="Gene3D" id="3.10.129.10">
    <property type="entry name" value="Hotdog Thioesterase"/>
    <property type="match status" value="1"/>
</dbReference>
<dbReference type="STRING" id="762376.AXYL_00261"/>
<dbReference type="InterPro" id="IPR002539">
    <property type="entry name" value="MaoC-like_dom"/>
</dbReference>
<protein>
    <submittedName>
        <fullName evidence="2">MaoC like domain protein 1</fullName>
    </submittedName>
</protein>
<dbReference type="HOGENOM" id="CLU_094876_0_0_4"/>
<dbReference type="AlphaFoldDB" id="E3HRW0"/>
<proteinExistence type="predicted"/>
<gene>
    <name evidence="2" type="ordered locus">AXYL_00261</name>
</gene>
<organism evidence="2 3">
    <name type="scientific">Achromobacter xylosoxidans (strain A8)</name>
    <dbReference type="NCBI Taxonomy" id="762376"/>
    <lineage>
        <taxon>Bacteria</taxon>
        <taxon>Pseudomonadati</taxon>
        <taxon>Pseudomonadota</taxon>
        <taxon>Betaproteobacteria</taxon>
        <taxon>Burkholderiales</taxon>
        <taxon>Alcaligenaceae</taxon>
        <taxon>Achromobacter</taxon>
    </lineage>
</organism>
<feature type="domain" description="MaoC-like" evidence="1">
    <location>
        <begin position="28"/>
        <end position="137"/>
    </location>
</feature>
<dbReference type="Proteomes" id="UP000006876">
    <property type="component" value="Chromosome"/>
</dbReference>
<dbReference type="EMBL" id="CP002287">
    <property type="protein sequence ID" value="ADP13621.1"/>
    <property type="molecule type" value="Genomic_DNA"/>
</dbReference>
<dbReference type="eggNOG" id="COG2030">
    <property type="taxonomic scope" value="Bacteria"/>
</dbReference>
<dbReference type="OrthoDB" id="9800237at2"/>
<dbReference type="InterPro" id="IPR029069">
    <property type="entry name" value="HotDog_dom_sf"/>
</dbReference>
<accession>E3HRW0</accession>
<dbReference type="SUPFAM" id="SSF54637">
    <property type="entry name" value="Thioesterase/thiol ester dehydrase-isomerase"/>
    <property type="match status" value="1"/>
</dbReference>
<reference evidence="2 3" key="1">
    <citation type="journal article" date="2011" name="J. Bacteriol.">
        <title>Complete genome sequence of the haloaromatic acid-degrading bacterium Achromobacter xylosoxidans A8.</title>
        <authorList>
            <person name="Strnad H."/>
            <person name="Ridl J."/>
            <person name="Paces J."/>
            <person name="Kolar M."/>
            <person name="Vlcek C."/>
            <person name="Paces V."/>
        </authorList>
    </citation>
    <scope>NUCLEOTIDE SEQUENCE [LARGE SCALE GENOMIC DNA]</scope>
    <source>
        <strain evidence="2 3">A8</strain>
    </source>
</reference>
<dbReference type="PANTHER" id="PTHR43664:SF1">
    <property type="entry name" value="BETA-METHYLMALYL-COA DEHYDRATASE"/>
    <property type="match status" value="1"/>
</dbReference>
<dbReference type="Pfam" id="PF01575">
    <property type="entry name" value="MaoC_dehydratas"/>
    <property type="match status" value="1"/>
</dbReference>
<name>E3HRW0_ACHXA</name>
<dbReference type="InterPro" id="IPR052342">
    <property type="entry name" value="MCH/BMMD"/>
</dbReference>
<dbReference type="RefSeq" id="WP_013391020.1">
    <property type="nucleotide sequence ID" value="NC_014640.1"/>
</dbReference>
<evidence type="ECO:0000313" key="2">
    <source>
        <dbReference type="EMBL" id="ADP13621.1"/>
    </source>
</evidence>
<dbReference type="KEGG" id="axy:AXYL_00261"/>
<dbReference type="PATRIC" id="fig|762376.5.peg.261"/>
<evidence type="ECO:0000259" key="1">
    <source>
        <dbReference type="Pfam" id="PF01575"/>
    </source>
</evidence>
<dbReference type="PANTHER" id="PTHR43664">
    <property type="entry name" value="MONOAMINE OXIDASE-RELATED"/>
    <property type="match status" value="1"/>
</dbReference>